<name>A0A0A9AID2_ARUDO</name>
<reference evidence="1" key="2">
    <citation type="journal article" date="2015" name="Data Brief">
        <title>Shoot transcriptome of the giant reed, Arundo donax.</title>
        <authorList>
            <person name="Barrero R.A."/>
            <person name="Guerrero F.D."/>
            <person name="Moolhuijzen P."/>
            <person name="Goolsby J.A."/>
            <person name="Tidwell J."/>
            <person name="Bellgard S.E."/>
            <person name="Bellgard M.I."/>
        </authorList>
    </citation>
    <scope>NUCLEOTIDE SEQUENCE</scope>
    <source>
        <tissue evidence="1">Shoot tissue taken approximately 20 cm above the soil surface</tissue>
    </source>
</reference>
<proteinExistence type="predicted"/>
<protein>
    <submittedName>
        <fullName evidence="1">Uncharacterized protein</fullName>
    </submittedName>
</protein>
<reference evidence="1" key="1">
    <citation type="submission" date="2014-09" db="EMBL/GenBank/DDBJ databases">
        <authorList>
            <person name="Magalhaes I.L.F."/>
            <person name="Oliveira U."/>
            <person name="Santos F.R."/>
            <person name="Vidigal T.H.D.A."/>
            <person name="Brescovit A.D."/>
            <person name="Santos A.J."/>
        </authorList>
    </citation>
    <scope>NUCLEOTIDE SEQUENCE</scope>
    <source>
        <tissue evidence="1">Shoot tissue taken approximately 20 cm above the soil surface</tissue>
    </source>
</reference>
<evidence type="ECO:0000313" key="1">
    <source>
        <dbReference type="EMBL" id="JAD46867.1"/>
    </source>
</evidence>
<accession>A0A0A9AID2</accession>
<organism evidence="1">
    <name type="scientific">Arundo donax</name>
    <name type="common">Giant reed</name>
    <name type="synonym">Donax arundinaceus</name>
    <dbReference type="NCBI Taxonomy" id="35708"/>
    <lineage>
        <taxon>Eukaryota</taxon>
        <taxon>Viridiplantae</taxon>
        <taxon>Streptophyta</taxon>
        <taxon>Embryophyta</taxon>
        <taxon>Tracheophyta</taxon>
        <taxon>Spermatophyta</taxon>
        <taxon>Magnoliopsida</taxon>
        <taxon>Liliopsida</taxon>
        <taxon>Poales</taxon>
        <taxon>Poaceae</taxon>
        <taxon>PACMAD clade</taxon>
        <taxon>Arundinoideae</taxon>
        <taxon>Arundineae</taxon>
        <taxon>Arundo</taxon>
    </lineage>
</organism>
<dbReference type="AlphaFoldDB" id="A0A0A9AID2"/>
<dbReference type="EMBL" id="GBRH01251028">
    <property type="protein sequence ID" value="JAD46867.1"/>
    <property type="molecule type" value="Transcribed_RNA"/>
</dbReference>
<sequence length="17" mass="1844">MLIVLTRFYLSSSASGV</sequence>